<evidence type="ECO:0000313" key="5">
    <source>
        <dbReference type="EMBL" id="KUG03788.1"/>
    </source>
</evidence>
<evidence type="ECO:0000256" key="2">
    <source>
        <dbReference type="ARBA" id="ARBA00023239"/>
    </source>
</evidence>
<evidence type="ECO:0000259" key="3">
    <source>
        <dbReference type="Pfam" id="PF02441"/>
    </source>
</evidence>
<dbReference type="GO" id="GO:0015941">
    <property type="term" value="P:pantothenate catabolic process"/>
    <property type="evidence" value="ECO:0007669"/>
    <property type="project" value="InterPro"/>
</dbReference>
<dbReference type="GO" id="GO:0015937">
    <property type="term" value="P:coenzyme A biosynthetic process"/>
    <property type="evidence" value="ECO:0007669"/>
    <property type="project" value="InterPro"/>
</dbReference>
<dbReference type="Gene3D" id="3.40.50.1950">
    <property type="entry name" value="Flavin prenyltransferase-like"/>
    <property type="match status" value="1"/>
</dbReference>
<keyword evidence="2 5" id="KW-0456">Lyase</keyword>
<evidence type="ECO:0000259" key="4">
    <source>
        <dbReference type="Pfam" id="PF04127"/>
    </source>
</evidence>
<gene>
    <name evidence="5" type="ORF">ASZ90_018824</name>
</gene>
<dbReference type="Pfam" id="PF02441">
    <property type="entry name" value="Flavoprotein"/>
    <property type="match status" value="1"/>
</dbReference>
<accession>A0A0W8E597</accession>
<organism evidence="5">
    <name type="scientific">hydrocarbon metagenome</name>
    <dbReference type="NCBI Taxonomy" id="938273"/>
    <lineage>
        <taxon>unclassified sequences</taxon>
        <taxon>metagenomes</taxon>
        <taxon>ecological metagenomes</taxon>
    </lineage>
</organism>
<dbReference type="GO" id="GO:0004633">
    <property type="term" value="F:phosphopantothenoylcysteine decarboxylase activity"/>
    <property type="evidence" value="ECO:0007669"/>
    <property type="project" value="UniProtKB-EC"/>
</dbReference>
<dbReference type="InterPro" id="IPR005252">
    <property type="entry name" value="CoaBC"/>
</dbReference>
<dbReference type="Pfam" id="PF04127">
    <property type="entry name" value="DFP"/>
    <property type="match status" value="1"/>
</dbReference>
<dbReference type="EC" id="6.3.2.5" evidence="5"/>
<keyword evidence="5" id="KW-0436">Ligase</keyword>
<dbReference type="InterPro" id="IPR035929">
    <property type="entry name" value="CoaB-like_sf"/>
</dbReference>
<dbReference type="SUPFAM" id="SSF52507">
    <property type="entry name" value="Homo-oligomeric flavin-containing Cys decarboxylases, HFCD"/>
    <property type="match status" value="1"/>
</dbReference>
<reference evidence="5" key="1">
    <citation type="journal article" date="2015" name="Proc. Natl. Acad. Sci. U.S.A.">
        <title>Networks of energetic and metabolic interactions define dynamics in microbial communities.</title>
        <authorList>
            <person name="Embree M."/>
            <person name="Liu J.K."/>
            <person name="Al-Bassam M.M."/>
            <person name="Zengler K."/>
        </authorList>
    </citation>
    <scope>NUCLEOTIDE SEQUENCE</scope>
</reference>
<proteinExistence type="inferred from homology"/>
<dbReference type="NCBIfam" id="TIGR00521">
    <property type="entry name" value="coaBC_dfp"/>
    <property type="match status" value="1"/>
</dbReference>
<dbReference type="GO" id="GO:0071513">
    <property type="term" value="C:phosphopantothenoylcysteine decarboxylase complex"/>
    <property type="evidence" value="ECO:0007669"/>
    <property type="project" value="TreeGrafter"/>
</dbReference>
<dbReference type="GO" id="GO:0004632">
    <property type="term" value="F:phosphopantothenate--cysteine ligase activity"/>
    <property type="evidence" value="ECO:0007669"/>
    <property type="project" value="UniProtKB-EC"/>
</dbReference>
<dbReference type="PANTHER" id="PTHR14359:SF6">
    <property type="entry name" value="PHOSPHOPANTOTHENOYLCYSTEINE DECARBOXYLASE"/>
    <property type="match status" value="1"/>
</dbReference>
<dbReference type="EMBL" id="LNQE01001868">
    <property type="protein sequence ID" value="KUG03788.1"/>
    <property type="molecule type" value="Genomic_DNA"/>
</dbReference>
<feature type="domain" description="DNA/pantothenate metabolism flavoprotein C-terminal" evidence="4">
    <location>
        <begin position="183"/>
        <end position="396"/>
    </location>
</feature>
<dbReference type="HAMAP" id="MF_02225">
    <property type="entry name" value="CoaBC"/>
    <property type="match status" value="1"/>
</dbReference>
<protein>
    <submittedName>
        <fullName evidence="5">Phosphopantothenoylcysteine decarboxylase / phosphopantothenoylcysteine synthetase</fullName>
        <ecNumber evidence="5">4.1.1.36</ecNumber>
        <ecNumber evidence="5">6.3.2.5</ecNumber>
    </submittedName>
</protein>
<dbReference type="InterPro" id="IPR036551">
    <property type="entry name" value="Flavin_trans-like"/>
</dbReference>
<keyword evidence="1" id="KW-0210">Decarboxylase</keyword>
<name>A0A0W8E597_9ZZZZ</name>
<dbReference type="InterPro" id="IPR007085">
    <property type="entry name" value="DNA/pantothenate-metab_flavo_C"/>
</dbReference>
<dbReference type="GO" id="GO:0010181">
    <property type="term" value="F:FMN binding"/>
    <property type="evidence" value="ECO:0007669"/>
    <property type="project" value="InterPro"/>
</dbReference>
<evidence type="ECO:0000256" key="1">
    <source>
        <dbReference type="ARBA" id="ARBA00022793"/>
    </source>
</evidence>
<dbReference type="SUPFAM" id="SSF102645">
    <property type="entry name" value="CoaB-like"/>
    <property type="match status" value="1"/>
</dbReference>
<dbReference type="Gene3D" id="3.40.50.10300">
    <property type="entry name" value="CoaB-like"/>
    <property type="match status" value="1"/>
</dbReference>
<feature type="domain" description="Flavoprotein" evidence="3">
    <location>
        <begin position="3"/>
        <end position="176"/>
    </location>
</feature>
<dbReference type="EC" id="4.1.1.36" evidence="5"/>
<comment type="caution">
    <text evidence="5">The sequence shown here is derived from an EMBL/GenBank/DDBJ whole genome shotgun (WGS) entry which is preliminary data.</text>
</comment>
<dbReference type="AlphaFoldDB" id="A0A0W8E597"/>
<dbReference type="InterPro" id="IPR003382">
    <property type="entry name" value="Flavoprotein"/>
</dbReference>
<sequence length="399" mass="43370">MSKTVGIGVTGGIAAYKIAELVSRLKKDDIDVIVMMTESATRFITPLTFKTLSDREVITDLWQDSHEWKVQHIGIAEQLDLLVIAPATANIIAKMAHGIGDDLISTVVLANTAPVLVVPAMNTNMYKNPVVQDNLERLARYDYEIMDPASGVLACGSSGPGRLPEVDTIYQKIMRMLNPKQDLRGKRLMVNAGTTCEDIDPVRFIANRSTGKMGFDIAEEAASRGADVILVSGRSSLTPPSGVKYISTWGAEEMCEIMLQYQPACDVIIGAAAVGDFKIARAADQKIKKMDNNSDKLIIELVGTPDILKTLGQAKRPGQIMVGFAAETQNLIENAKKKLESKNLDFIVANDVTQEGAGFAADTNIVTIIHRRGEKRDLPKMSKKEVAASIIDSVVELLN</sequence>
<dbReference type="PANTHER" id="PTHR14359">
    <property type="entry name" value="HOMO-OLIGOMERIC FLAVIN CONTAINING CYS DECARBOXYLASE FAMILY"/>
    <property type="match status" value="1"/>
</dbReference>